<proteinExistence type="inferred from homology"/>
<feature type="domain" description="Glycoside hydrolase family 5" evidence="10">
    <location>
        <begin position="35"/>
        <end position="335"/>
    </location>
</feature>
<sequence length="403" mass="44657">MALLSHVQALCTFLLLLSTAASAQSRGIASAQAPFVKASGTQFVVNGRPFFFAGTNAFYLTERSFLNDAQISEFFQVNADKGVTAVRTWAFINGYGTSYSTPNPFQPSPGVYKEENLKRLDLVLAEAAKHGIRVILMLGNFEPESGGMSWYVSEILGSGHAKEEFYTNAQVITAYKNYVQKIVTRINTFTGIAYKDDPTVLAWECMNEPHTTDLYENTHGMVPGKLAYDWLAEMSAFIKALDGNHMVSTGEEGYRADRQTTAAHAIWIDTGFKGVDFVKNCGLPTIDFCTVHVYPDNWAIKAWEHTWVGDNFIRDRAAVAHAAGKPIIMEECGMMAGYLPSRNDFLNWEFGVAVDAGYAGVLVWQVHPWAMESYGTGSYNFAYGWDGSDALYHLYSRMKALTG</sequence>
<dbReference type="Gene3D" id="3.20.20.80">
    <property type="entry name" value="Glycosidases"/>
    <property type="match status" value="1"/>
</dbReference>
<keyword evidence="8" id="KW-0326">Glycosidase</keyword>
<evidence type="ECO:0000256" key="3">
    <source>
        <dbReference type="ARBA" id="ARBA00005641"/>
    </source>
</evidence>
<dbReference type="PANTHER" id="PTHR31451">
    <property type="match status" value="1"/>
</dbReference>
<keyword evidence="6 9" id="KW-0732">Signal</keyword>
<gene>
    <name evidence="11" type="ORF">WJX72_002477</name>
</gene>
<dbReference type="EMBL" id="JALJOR010000003">
    <property type="protein sequence ID" value="KAK9819797.1"/>
    <property type="molecule type" value="Genomic_DNA"/>
</dbReference>
<comment type="subcellular location">
    <subcellularLocation>
        <location evidence="2">Secreted</location>
    </subcellularLocation>
</comment>
<dbReference type="EC" id="3.2.1.78" evidence="4"/>
<keyword evidence="7" id="KW-0378">Hydrolase</keyword>
<evidence type="ECO:0000256" key="5">
    <source>
        <dbReference type="ARBA" id="ARBA00022525"/>
    </source>
</evidence>
<evidence type="ECO:0000256" key="2">
    <source>
        <dbReference type="ARBA" id="ARBA00004613"/>
    </source>
</evidence>
<evidence type="ECO:0000259" key="10">
    <source>
        <dbReference type="Pfam" id="PF26410"/>
    </source>
</evidence>
<evidence type="ECO:0000313" key="11">
    <source>
        <dbReference type="EMBL" id="KAK9819797.1"/>
    </source>
</evidence>
<evidence type="ECO:0000256" key="9">
    <source>
        <dbReference type="SAM" id="SignalP"/>
    </source>
</evidence>
<evidence type="ECO:0000256" key="1">
    <source>
        <dbReference type="ARBA" id="ARBA00001678"/>
    </source>
</evidence>
<dbReference type="GO" id="GO:0016985">
    <property type="term" value="F:mannan endo-1,4-beta-mannosidase activity"/>
    <property type="evidence" value="ECO:0007669"/>
    <property type="project" value="UniProtKB-EC"/>
</dbReference>
<feature type="chain" id="PRO_5043441470" description="mannan endo-1,4-beta-mannosidase" evidence="9">
    <location>
        <begin position="26"/>
        <end position="403"/>
    </location>
</feature>
<dbReference type="InterPro" id="IPR001547">
    <property type="entry name" value="Glyco_hydro_5"/>
</dbReference>
<evidence type="ECO:0000256" key="7">
    <source>
        <dbReference type="ARBA" id="ARBA00022801"/>
    </source>
</evidence>
<evidence type="ECO:0000256" key="4">
    <source>
        <dbReference type="ARBA" id="ARBA00012706"/>
    </source>
</evidence>
<comment type="similarity">
    <text evidence="3">Belongs to the glycosyl hydrolase 5 (cellulase A) family.</text>
</comment>
<dbReference type="AlphaFoldDB" id="A0AAW1QEL8"/>
<dbReference type="Proteomes" id="UP001489004">
    <property type="component" value="Unassembled WGS sequence"/>
</dbReference>
<dbReference type="SUPFAM" id="SSF51445">
    <property type="entry name" value="(Trans)glycosidases"/>
    <property type="match status" value="1"/>
</dbReference>
<organism evidence="11 12">
    <name type="scientific">[Myrmecia] bisecta</name>
    <dbReference type="NCBI Taxonomy" id="41462"/>
    <lineage>
        <taxon>Eukaryota</taxon>
        <taxon>Viridiplantae</taxon>
        <taxon>Chlorophyta</taxon>
        <taxon>core chlorophytes</taxon>
        <taxon>Trebouxiophyceae</taxon>
        <taxon>Trebouxiales</taxon>
        <taxon>Trebouxiaceae</taxon>
        <taxon>Myrmecia</taxon>
    </lineage>
</organism>
<evidence type="ECO:0000256" key="6">
    <source>
        <dbReference type="ARBA" id="ARBA00022729"/>
    </source>
</evidence>
<dbReference type="InterPro" id="IPR017853">
    <property type="entry name" value="GH"/>
</dbReference>
<dbReference type="Pfam" id="PF26410">
    <property type="entry name" value="GH5_mannosidase"/>
    <property type="match status" value="1"/>
</dbReference>
<keyword evidence="5" id="KW-0964">Secreted</keyword>
<name>A0AAW1QEL8_9CHLO</name>
<keyword evidence="12" id="KW-1185">Reference proteome</keyword>
<accession>A0AAW1QEL8</accession>
<protein>
    <recommendedName>
        <fullName evidence="4">mannan endo-1,4-beta-mannosidase</fullName>
        <ecNumber evidence="4">3.2.1.78</ecNumber>
    </recommendedName>
</protein>
<evidence type="ECO:0000256" key="8">
    <source>
        <dbReference type="ARBA" id="ARBA00023295"/>
    </source>
</evidence>
<comment type="caution">
    <text evidence="11">The sequence shown here is derived from an EMBL/GenBank/DDBJ whole genome shotgun (WGS) entry which is preliminary data.</text>
</comment>
<dbReference type="InterPro" id="IPR045053">
    <property type="entry name" value="MAN-like"/>
</dbReference>
<dbReference type="GO" id="GO:0005576">
    <property type="term" value="C:extracellular region"/>
    <property type="evidence" value="ECO:0007669"/>
    <property type="project" value="UniProtKB-SubCell"/>
</dbReference>
<dbReference type="PANTHER" id="PTHR31451:SF39">
    <property type="entry name" value="MANNAN ENDO-1,4-BETA-MANNOSIDASE 1"/>
    <property type="match status" value="1"/>
</dbReference>
<feature type="signal peptide" evidence="9">
    <location>
        <begin position="1"/>
        <end position="25"/>
    </location>
</feature>
<evidence type="ECO:0000313" key="12">
    <source>
        <dbReference type="Proteomes" id="UP001489004"/>
    </source>
</evidence>
<reference evidence="11 12" key="1">
    <citation type="journal article" date="2024" name="Nat. Commun.">
        <title>Phylogenomics reveals the evolutionary origins of lichenization in chlorophyte algae.</title>
        <authorList>
            <person name="Puginier C."/>
            <person name="Libourel C."/>
            <person name="Otte J."/>
            <person name="Skaloud P."/>
            <person name="Haon M."/>
            <person name="Grisel S."/>
            <person name="Petersen M."/>
            <person name="Berrin J.G."/>
            <person name="Delaux P.M."/>
            <person name="Dal Grande F."/>
            <person name="Keller J."/>
        </authorList>
    </citation>
    <scope>NUCLEOTIDE SEQUENCE [LARGE SCALE GENOMIC DNA]</scope>
    <source>
        <strain evidence="11 12">SAG 2043</strain>
    </source>
</reference>
<comment type="catalytic activity">
    <reaction evidence="1">
        <text>Random hydrolysis of (1-&gt;4)-beta-D-mannosidic linkages in mannans, galactomannans and glucomannans.</text>
        <dbReference type="EC" id="3.2.1.78"/>
    </reaction>
</comment>
<dbReference type="GO" id="GO:0000272">
    <property type="term" value="P:polysaccharide catabolic process"/>
    <property type="evidence" value="ECO:0007669"/>
    <property type="project" value="InterPro"/>
</dbReference>